<feature type="non-terminal residue" evidence="1">
    <location>
        <position position="618"/>
    </location>
</feature>
<proteinExistence type="predicted"/>
<sequence length="618" mass="71182">EEQAVIVAIQTGKDIPLELADAVRSLQEKGVIQAGRAVKAPREPKPVKEKAPVGDLRPGERISERGITLSKSSIVKVRPYMVSYMTGQKRVVKTFDNIEEARRRYDIMVEVRKGGAQRRGELPEELQPSQTQKAEAHQIAQQKNITPRQYKRIAQVYTGVDSMRKMTPEQATKFIDMLKAFKPKFGGGITIPRTQAVVQAEEAERIFKSASLLDIFRSPKNAFRRMGLEKEIAPVFKGFQLFRDFINTNYSKISRWQRELGVKTKFIFFNKKAVAEQSKRLFRAINNRETEGLNENEALIVERARNLADEIADLVDDARAEVGLDPMNRRENYITNLLTEESRILLEKNKQAPNELYALLSERLPASVFDRLLLQRKGGLPIKEDFWAALKAMVRVHGKYINLYPPVHTFERFMRFFGDKIPVLTRVYVRGRINRFLGRPGRVDTYLKNVDRRITEFLQKIPGLSKEVEIEFQNGMTEIIEAPRIVSKVAQRSLRYLKSIRYAYDLAYSVSFYTLNLTQFWINTTSKLRGNMAEVYRSAFKGYGLMLMDFFRPSRWEFWREKGVLTEVDQIIDNEFSTGSGGVFLNLFAKLSEFNNRVASDIASSENMKLLAKHGKFE</sequence>
<dbReference type="EMBL" id="PFLI01000106">
    <property type="protein sequence ID" value="PIY72028.1"/>
    <property type="molecule type" value="Genomic_DNA"/>
</dbReference>
<feature type="non-terminal residue" evidence="1">
    <location>
        <position position="1"/>
    </location>
</feature>
<evidence type="ECO:0000313" key="2">
    <source>
        <dbReference type="Proteomes" id="UP000229401"/>
    </source>
</evidence>
<protein>
    <submittedName>
        <fullName evidence="1">Uncharacterized protein</fullName>
    </submittedName>
</protein>
<accession>A0A2M7QJ21</accession>
<dbReference type="Proteomes" id="UP000229401">
    <property type="component" value="Unassembled WGS sequence"/>
</dbReference>
<organism evidence="1 2">
    <name type="scientific">Candidatus Roizmanbacteria bacterium CG_4_10_14_0_8_um_filter_33_9</name>
    <dbReference type="NCBI Taxonomy" id="1974826"/>
    <lineage>
        <taxon>Bacteria</taxon>
        <taxon>Candidatus Roizmaniibacteriota</taxon>
    </lineage>
</organism>
<comment type="caution">
    <text evidence="1">The sequence shown here is derived from an EMBL/GenBank/DDBJ whole genome shotgun (WGS) entry which is preliminary data.</text>
</comment>
<name>A0A2M7QJ21_9BACT</name>
<gene>
    <name evidence="1" type="ORF">COY87_03115</name>
</gene>
<reference evidence="2" key="1">
    <citation type="submission" date="2017-09" db="EMBL/GenBank/DDBJ databases">
        <title>Depth-based differentiation of microbial function through sediment-hosted aquifers and enrichment of novel symbionts in the deep terrestrial subsurface.</title>
        <authorList>
            <person name="Probst A.J."/>
            <person name="Ladd B."/>
            <person name="Jarett J.K."/>
            <person name="Geller-Mcgrath D.E."/>
            <person name="Sieber C.M.K."/>
            <person name="Emerson J.B."/>
            <person name="Anantharaman K."/>
            <person name="Thomas B.C."/>
            <person name="Malmstrom R."/>
            <person name="Stieglmeier M."/>
            <person name="Klingl A."/>
            <person name="Woyke T."/>
            <person name="Ryan C.M."/>
            <person name="Banfield J.F."/>
        </authorList>
    </citation>
    <scope>NUCLEOTIDE SEQUENCE [LARGE SCALE GENOMIC DNA]</scope>
</reference>
<dbReference type="AlphaFoldDB" id="A0A2M7QJ21"/>
<evidence type="ECO:0000313" key="1">
    <source>
        <dbReference type="EMBL" id="PIY72028.1"/>
    </source>
</evidence>